<evidence type="ECO:0000313" key="3">
    <source>
        <dbReference type="Proteomes" id="UP000622890"/>
    </source>
</evidence>
<dbReference type="Proteomes" id="UP000622890">
    <property type="component" value="Unassembled WGS sequence"/>
</dbReference>
<dbReference type="GO" id="GO:0003824">
    <property type="term" value="F:catalytic activity"/>
    <property type="evidence" value="ECO:0007669"/>
    <property type="project" value="InterPro"/>
</dbReference>
<evidence type="ECO:0000313" key="2">
    <source>
        <dbReference type="EMBL" id="MBK4736858.1"/>
    </source>
</evidence>
<evidence type="ECO:0000259" key="1">
    <source>
        <dbReference type="Pfam" id="PF01425"/>
    </source>
</evidence>
<comment type="caution">
    <text evidence="2">The sequence shown here is derived from an EMBL/GenBank/DDBJ whole genome shotgun (WGS) entry which is preliminary data.</text>
</comment>
<organism evidence="2 3">
    <name type="scientific">Noviherbaspirillum pedocola</name>
    <dbReference type="NCBI Taxonomy" id="2801341"/>
    <lineage>
        <taxon>Bacteria</taxon>
        <taxon>Pseudomonadati</taxon>
        <taxon>Pseudomonadota</taxon>
        <taxon>Betaproteobacteria</taxon>
        <taxon>Burkholderiales</taxon>
        <taxon>Oxalobacteraceae</taxon>
        <taxon>Noviherbaspirillum</taxon>
    </lineage>
</organism>
<gene>
    <name evidence="2" type="ORF">JJB74_19730</name>
</gene>
<dbReference type="Pfam" id="PF01425">
    <property type="entry name" value="Amidase"/>
    <property type="match status" value="1"/>
</dbReference>
<dbReference type="Gene3D" id="3.90.1300.10">
    <property type="entry name" value="Amidase signature (AS) domain"/>
    <property type="match status" value="1"/>
</dbReference>
<reference evidence="2" key="1">
    <citation type="submission" date="2021-01" db="EMBL/GenBank/DDBJ databases">
        <title>Genome sequence of strain Noviherbaspirillum sp. DKR-6.</title>
        <authorList>
            <person name="Chaudhary D.K."/>
        </authorList>
    </citation>
    <scope>NUCLEOTIDE SEQUENCE</scope>
    <source>
        <strain evidence="2">DKR-6</strain>
    </source>
</reference>
<name>A0A934W8J2_9BURK</name>
<dbReference type="InterPro" id="IPR023631">
    <property type="entry name" value="Amidase_dom"/>
</dbReference>
<protein>
    <submittedName>
        <fullName evidence="2">Amidase</fullName>
    </submittedName>
</protein>
<dbReference type="InterPro" id="IPR000120">
    <property type="entry name" value="Amidase"/>
</dbReference>
<accession>A0A934W8J2</accession>
<dbReference type="EMBL" id="JAEPBG010000009">
    <property type="protein sequence ID" value="MBK4736858.1"/>
    <property type="molecule type" value="Genomic_DNA"/>
</dbReference>
<dbReference type="InterPro" id="IPR020556">
    <property type="entry name" value="Amidase_CS"/>
</dbReference>
<sequence length="471" mass="50575">MNQEICDMSAAAMAAEIRAGRLSARETMAAHLARIDALNPTLNAIVTLHAEQALAAAAAADEAQAQGKPLGPLHGLPVAHKDLFMTQGMRTTFGSKVHEHFVPSRSALLVERQQAAGAISIGKTNTPEFGAGSQTFNAVFGATRNPYDISKTCGGSSGGSAVALATGMVALADGTDMGGSLRCPANYCNIVGLRPSVGRVPEFPVQNGWGSLSVNGPMARSVADLALYLSVLAGYDARDPLSISEDGAIFRAPLEADMRGKRIAWCPDFGGLPVDAEVARVLDAQRRVFEDLGCIVEDACPDFRDAHEIFMTLRAYAFELQFGAILDRHPGMLKDTVVWNIEAGRKLSAPQLARAEKLRTALFIRMHRFMETFDAIVAPVNQVPPFDIDQPYVDEIAGVKMENYIDWMRSCYLVSVTTHPAMSVPAGFTAGGLPVGIQLIGRHRGEWELLRMAGAFEAVNGTGRVRPRLDL</sequence>
<dbReference type="SUPFAM" id="SSF75304">
    <property type="entry name" value="Amidase signature (AS) enzymes"/>
    <property type="match status" value="1"/>
</dbReference>
<dbReference type="AlphaFoldDB" id="A0A934W8J2"/>
<proteinExistence type="predicted"/>
<dbReference type="PANTHER" id="PTHR11895">
    <property type="entry name" value="TRANSAMIDASE"/>
    <property type="match status" value="1"/>
</dbReference>
<dbReference type="NCBIfam" id="NF005686">
    <property type="entry name" value="PRK07486.1"/>
    <property type="match status" value="1"/>
</dbReference>
<dbReference type="PANTHER" id="PTHR11895:SF76">
    <property type="entry name" value="INDOLEACETAMIDE HYDROLASE"/>
    <property type="match status" value="1"/>
</dbReference>
<feature type="domain" description="Amidase" evidence="1">
    <location>
        <begin position="28"/>
        <end position="450"/>
    </location>
</feature>
<dbReference type="InterPro" id="IPR036928">
    <property type="entry name" value="AS_sf"/>
</dbReference>
<keyword evidence="3" id="KW-1185">Reference proteome</keyword>
<dbReference type="PROSITE" id="PS00571">
    <property type="entry name" value="AMIDASES"/>
    <property type="match status" value="1"/>
</dbReference>
<dbReference type="RefSeq" id="WP_200594708.1">
    <property type="nucleotide sequence ID" value="NZ_JAEPBG010000009.1"/>
</dbReference>